<evidence type="ECO:0008006" key="3">
    <source>
        <dbReference type="Google" id="ProtNLM"/>
    </source>
</evidence>
<dbReference type="EMBL" id="CP007032">
    <property type="protein sequence ID" value="AHF08524.1"/>
    <property type="molecule type" value="Genomic_DNA"/>
</dbReference>
<accession>W0EH32</accession>
<evidence type="ECO:0000313" key="2">
    <source>
        <dbReference type="Proteomes" id="UP000010847"/>
    </source>
</evidence>
<sequence>MNIQSLNIANNLLNFNNNELREGQRFFIEVLRVDPSGQGVINIKGNLLNALLETTAQPGDKFWAVVKTVGTQELVLAREIKTSGSSGDILLSTAQGSLKGSQVLAGFAGLSPELAKALNTAKNIQWNTLLNGNIGMSQEQLTQQAGEVGLTPQAAQTPQIALQHPLEAHLVKPASSLVEPSFSNVTEKLLSIFPQWAELNGDNGLEHIRDFLNKLGVGYERKLAELLLAKNKPPEEEIAKLKDMIKAQLLLESKDQDDSSTNSKIQGLLEKITGQQLFLGDISNSYAWLILPLKEEQGFQEAKIALQGDRQKKGLDQTHCRIGVYLETLALGKIGVDAYLAENTLNMRILSTNPQEISEFIQEVKEETIARFAHLGLRLTGIDVTSWESNSEFKSFVSGEPRQGVDIYA</sequence>
<dbReference type="AlphaFoldDB" id="W0EH32"/>
<keyword evidence="2" id="KW-1185">Reference proteome</keyword>
<dbReference type="KEGG" id="dmt:DESME_06770"/>
<reference evidence="1 2" key="1">
    <citation type="submission" date="2013-12" db="EMBL/GenBank/DDBJ databases">
        <authorList>
            <consortium name="DOE Joint Genome Institute"/>
            <person name="Smidt H."/>
            <person name="Huntemann M."/>
            <person name="Han J."/>
            <person name="Chen A."/>
            <person name="Kyrpides N."/>
            <person name="Mavromatis K."/>
            <person name="Markowitz V."/>
            <person name="Palaniappan K."/>
            <person name="Ivanova N."/>
            <person name="Schaumberg A."/>
            <person name="Pati A."/>
            <person name="Liolios K."/>
            <person name="Nordberg H.P."/>
            <person name="Cantor M.N."/>
            <person name="Hua S.X."/>
            <person name="Woyke T."/>
        </authorList>
    </citation>
    <scope>NUCLEOTIDE SEQUENCE [LARGE SCALE GENOMIC DNA]</scope>
    <source>
        <strain evidence="2">DSM 15288</strain>
    </source>
</reference>
<evidence type="ECO:0000313" key="1">
    <source>
        <dbReference type="EMBL" id="AHF08524.1"/>
    </source>
</evidence>
<name>W0EH32_9FIRM</name>
<dbReference type="eggNOG" id="COG5164">
    <property type="taxonomic scope" value="Bacteria"/>
</dbReference>
<proteinExistence type="predicted"/>
<dbReference type="STRING" id="871968.DESME_06770"/>
<gene>
    <name evidence="1" type="ORF">DESME_06770</name>
</gene>
<dbReference type="OrthoDB" id="1792996at2"/>
<dbReference type="RefSeq" id="WP_006715526.1">
    <property type="nucleotide sequence ID" value="NZ_CP007032.1"/>
</dbReference>
<protein>
    <recommendedName>
        <fullName evidence="3">Flagellar hook-length control protein-like C-terminal domain-containing protein</fullName>
    </recommendedName>
</protein>
<organism evidence="1 2">
    <name type="scientific">Desulfitobacterium metallireducens DSM 15288</name>
    <dbReference type="NCBI Taxonomy" id="871968"/>
    <lineage>
        <taxon>Bacteria</taxon>
        <taxon>Bacillati</taxon>
        <taxon>Bacillota</taxon>
        <taxon>Clostridia</taxon>
        <taxon>Eubacteriales</taxon>
        <taxon>Desulfitobacteriaceae</taxon>
        <taxon>Desulfitobacterium</taxon>
    </lineage>
</organism>
<dbReference type="Proteomes" id="UP000010847">
    <property type="component" value="Chromosome"/>
</dbReference>
<dbReference type="HOGENOM" id="CLU_045365_0_0_9"/>